<feature type="signal peptide" evidence="1">
    <location>
        <begin position="1"/>
        <end position="19"/>
    </location>
</feature>
<evidence type="ECO:0000256" key="1">
    <source>
        <dbReference type="SAM" id="SignalP"/>
    </source>
</evidence>
<name>A0A0R3RCK2_9BILA</name>
<evidence type="ECO:0000313" key="4">
    <source>
        <dbReference type="WBParaSite" id="BTMF_0001777301-mRNA-1"/>
    </source>
</evidence>
<feature type="chain" id="PRO_5043131095" evidence="1">
    <location>
        <begin position="20"/>
        <end position="66"/>
    </location>
</feature>
<dbReference type="STRING" id="42155.A0A0R3RCK2"/>
<keyword evidence="1" id="KW-0732">Signal</keyword>
<reference evidence="4" key="1">
    <citation type="submission" date="2017-02" db="UniProtKB">
        <authorList>
            <consortium name="WormBaseParasite"/>
        </authorList>
    </citation>
    <scope>IDENTIFICATION</scope>
</reference>
<evidence type="ECO:0000313" key="2">
    <source>
        <dbReference type="EMBL" id="VDO55580.1"/>
    </source>
</evidence>
<dbReference type="EMBL" id="UZAG01023054">
    <property type="protein sequence ID" value="VDO55580.1"/>
    <property type="molecule type" value="Genomic_DNA"/>
</dbReference>
<protein>
    <submittedName>
        <fullName evidence="4">SAM domain-containing protein</fullName>
    </submittedName>
</protein>
<gene>
    <name evidence="2" type="ORF">BTMF_LOCUS15738</name>
</gene>
<accession>A0A0R3RCK2</accession>
<sequence>MYSGLKFFLSLAFCFRAEKIWFMMTLVLDGIAPEQTLVLLKLEDGRDLHQALRALDFREVVLLIIK</sequence>
<dbReference type="WBParaSite" id="BTMF_0001777301-mRNA-1">
    <property type="protein sequence ID" value="BTMF_0001777301-mRNA-1"/>
    <property type="gene ID" value="BTMF_0001777301"/>
</dbReference>
<keyword evidence="3" id="KW-1185">Reference proteome</keyword>
<dbReference type="Proteomes" id="UP000280834">
    <property type="component" value="Unassembled WGS sequence"/>
</dbReference>
<dbReference type="AlphaFoldDB" id="A0A0R3RCK2"/>
<proteinExistence type="predicted"/>
<reference evidence="2 3" key="2">
    <citation type="submission" date="2018-11" db="EMBL/GenBank/DDBJ databases">
        <authorList>
            <consortium name="Pathogen Informatics"/>
        </authorList>
    </citation>
    <scope>NUCLEOTIDE SEQUENCE [LARGE SCALE GENOMIC DNA]</scope>
</reference>
<organism evidence="4">
    <name type="scientific">Brugia timori</name>
    <dbReference type="NCBI Taxonomy" id="42155"/>
    <lineage>
        <taxon>Eukaryota</taxon>
        <taxon>Metazoa</taxon>
        <taxon>Ecdysozoa</taxon>
        <taxon>Nematoda</taxon>
        <taxon>Chromadorea</taxon>
        <taxon>Rhabditida</taxon>
        <taxon>Spirurina</taxon>
        <taxon>Spiruromorpha</taxon>
        <taxon>Filarioidea</taxon>
        <taxon>Onchocercidae</taxon>
        <taxon>Brugia</taxon>
    </lineage>
</organism>
<evidence type="ECO:0000313" key="3">
    <source>
        <dbReference type="Proteomes" id="UP000280834"/>
    </source>
</evidence>